<protein>
    <submittedName>
        <fullName evidence="2">Uncharacterized protein</fullName>
    </submittedName>
</protein>
<feature type="compositionally biased region" description="Acidic residues" evidence="1">
    <location>
        <begin position="39"/>
        <end position="53"/>
    </location>
</feature>
<gene>
    <name evidence="2" type="ORF">NPE20_13660</name>
</gene>
<proteinExistence type="predicted"/>
<organism evidence="2 3">
    <name type="scientific">Mucilaginibacter aquariorum</name>
    <dbReference type="NCBI Taxonomy" id="2967225"/>
    <lineage>
        <taxon>Bacteria</taxon>
        <taxon>Pseudomonadati</taxon>
        <taxon>Bacteroidota</taxon>
        <taxon>Sphingobacteriia</taxon>
        <taxon>Sphingobacteriales</taxon>
        <taxon>Sphingobacteriaceae</taxon>
        <taxon>Mucilaginibacter</taxon>
    </lineage>
</organism>
<dbReference type="RefSeq" id="WP_256539209.1">
    <property type="nucleotide sequence ID" value="NZ_JANHOH010000002.1"/>
</dbReference>
<accession>A0ABT1T417</accession>
<evidence type="ECO:0000313" key="3">
    <source>
        <dbReference type="Proteomes" id="UP001204376"/>
    </source>
</evidence>
<dbReference type="Proteomes" id="UP001204376">
    <property type="component" value="Unassembled WGS sequence"/>
</dbReference>
<feature type="compositionally biased region" description="Basic and acidic residues" evidence="1">
    <location>
        <begin position="15"/>
        <end position="24"/>
    </location>
</feature>
<evidence type="ECO:0000256" key="1">
    <source>
        <dbReference type="SAM" id="MobiDB-lite"/>
    </source>
</evidence>
<keyword evidence="3" id="KW-1185">Reference proteome</keyword>
<dbReference type="EMBL" id="JANHOH010000002">
    <property type="protein sequence ID" value="MCQ6959016.1"/>
    <property type="molecule type" value="Genomic_DNA"/>
</dbReference>
<feature type="region of interest" description="Disordered" evidence="1">
    <location>
        <begin position="1"/>
        <end position="53"/>
    </location>
</feature>
<reference evidence="2 3" key="1">
    <citation type="submission" date="2022-07" db="EMBL/GenBank/DDBJ databases">
        <title>Mucilaginibacter sp. JC4.</title>
        <authorList>
            <person name="Le V."/>
            <person name="Ko S.-R."/>
            <person name="Ahn C.-Y."/>
            <person name="Oh H.-M."/>
        </authorList>
    </citation>
    <scope>NUCLEOTIDE SEQUENCE [LARGE SCALE GENOMIC DNA]</scope>
    <source>
        <strain evidence="2 3">JC4</strain>
    </source>
</reference>
<evidence type="ECO:0000313" key="2">
    <source>
        <dbReference type="EMBL" id="MCQ6959016.1"/>
    </source>
</evidence>
<name>A0ABT1T417_9SPHI</name>
<sequence>MSKKHQTIPNEPEEMPVKEDKPEIEQPIDPKVPEVPQENPDELPDEIPPEEDE</sequence>
<comment type="caution">
    <text evidence="2">The sequence shown here is derived from an EMBL/GenBank/DDBJ whole genome shotgun (WGS) entry which is preliminary data.</text>
</comment>